<sequence length="91" mass="9892">MSPLDTLPISHPNPATAGEVRPDTPFEVEDEDAARRLPFGGFNEDGQPVFEVGKILEAGEDYVTKEYTDAVPQRRQGAVGPQWVSPPSIVT</sequence>
<evidence type="ECO:0000256" key="1">
    <source>
        <dbReference type="SAM" id="MobiDB-lite"/>
    </source>
</evidence>
<evidence type="ECO:0000313" key="2">
    <source>
        <dbReference type="EnsemblPlants" id="cds.evm.model.06.1110"/>
    </source>
</evidence>
<dbReference type="AlphaFoldDB" id="A0A803PT49"/>
<organism evidence="2 3">
    <name type="scientific">Cannabis sativa</name>
    <name type="common">Hemp</name>
    <name type="synonym">Marijuana</name>
    <dbReference type="NCBI Taxonomy" id="3483"/>
    <lineage>
        <taxon>Eukaryota</taxon>
        <taxon>Viridiplantae</taxon>
        <taxon>Streptophyta</taxon>
        <taxon>Embryophyta</taxon>
        <taxon>Tracheophyta</taxon>
        <taxon>Spermatophyta</taxon>
        <taxon>Magnoliopsida</taxon>
        <taxon>eudicotyledons</taxon>
        <taxon>Gunneridae</taxon>
        <taxon>Pentapetalae</taxon>
        <taxon>rosids</taxon>
        <taxon>fabids</taxon>
        <taxon>Rosales</taxon>
        <taxon>Cannabaceae</taxon>
        <taxon>Cannabis</taxon>
    </lineage>
</organism>
<dbReference type="EMBL" id="UZAU01000590">
    <property type="status" value="NOT_ANNOTATED_CDS"/>
    <property type="molecule type" value="Genomic_DNA"/>
</dbReference>
<proteinExistence type="predicted"/>
<dbReference type="Proteomes" id="UP000596661">
    <property type="component" value="Chromosome 6"/>
</dbReference>
<protein>
    <submittedName>
        <fullName evidence="2">Uncharacterized protein</fullName>
    </submittedName>
</protein>
<dbReference type="EnsemblPlants" id="evm.model.06.1110">
    <property type="protein sequence ID" value="cds.evm.model.06.1110"/>
    <property type="gene ID" value="evm.TU.06.1110"/>
</dbReference>
<feature type="region of interest" description="Disordered" evidence="1">
    <location>
        <begin position="1"/>
        <end position="23"/>
    </location>
</feature>
<reference evidence="2" key="1">
    <citation type="submission" date="2018-11" db="EMBL/GenBank/DDBJ databases">
        <authorList>
            <person name="Grassa J C."/>
        </authorList>
    </citation>
    <scope>NUCLEOTIDE SEQUENCE [LARGE SCALE GENOMIC DNA]</scope>
</reference>
<dbReference type="Gramene" id="evm.model.06.1110">
    <property type="protein sequence ID" value="cds.evm.model.06.1110"/>
    <property type="gene ID" value="evm.TU.06.1110"/>
</dbReference>
<name>A0A803PT49_CANSA</name>
<reference evidence="2" key="2">
    <citation type="submission" date="2021-03" db="UniProtKB">
        <authorList>
            <consortium name="EnsemblPlants"/>
        </authorList>
    </citation>
    <scope>IDENTIFICATION</scope>
</reference>
<accession>A0A803PT49</accession>
<evidence type="ECO:0000313" key="3">
    <source>
        <dbReference type="Proteomes" id="UP000596661"/>
    </source>
</evidence>
<keyword evidence="3" id="KW-1185">Reference proteome</keyword>